<dbReference type="Gene3D" id="3.40.430.10">
    <property type="entry name" value="Dihydrofolate Reductase, subunit A"/>
    <property type="match status" value="1"/>
</dbReference>
<dbReference type="OrthoDB" id="195113at2"/>
<organism evidence="2 3">
    <name type="scientific">Flaviaesturariibacter aridisoli</name>
    <dbReference type="NCBI Taxonomy" id="2545761"/>
    <lineage>
        <taxon>Bacteria</taxon>
        <taxon>Pseudomonadati</taxon>
        <taxon>Bacteroidota</taxon>
        <taxon>Chitinophagia</taxon>
        <taxon>Chitinophagales</taxon>
        <taxon>Chitinophagaceae</taxon>
        <taxon>Flaviaestuariibacter</taxon>
    </lineage>
</organism>
<evidence type="ECO:0000313" key="3">
    <source>
        <dbReference type="Proteomes" id="UP000295164"/>
    </source>
</evidence>
<keyword evidence="3" id="KW-1185">Reference proteome</keyword>
<dbReference type="EMBL" id="SKFH01000034">
    <property type="protein sequence ID" value="TCZ67478.1"/>
    <property type="molecule type" value="Genomic_DNA"/>
</dbReference>
<dbReference type="InterPro" id="IPR002734">
    <property type="entry name" value="RibDG_C"/>
</dbReference>
<dbReference type="SUPFAM" id="SSF53597">
    <property type="entry name" value="Dihydrofolate reductase-like"/>
    <property type="match status" value="1"/>
</dbReference>
<dbReference type="RefSeq" id="WP_131853406.1">
    <property type="nucleotide sequence ID" value="NZ_SKFH01000034.1"/>
</dbReference>
<dbReference type="Pfam" id="PF01872">
    <property type="entry name" value="RibD_C"/>
    <property type="match status" value="1"/>
</dbReference>
<protein>
    <submittedName>
        <fullName evidence="2">Dihydrofolate reductase</fullName>
    </submittedName>
</protein>
<dbReference type="GO" id="GO:0009231">
    <property type="term" value="P:riboflavin biosynthetic process"/>
    <property type="evidence" value="ECO:0007669"/>
    <property type="project" value="InterPro"/>
</dbReference>
<evidence type="ECO:0000313" key="2">
    <source>
        <dbReference type="EMBL" id="TCZ67478.1"/>
    </source>
</evidence>
<reference evidence="2 3" key="1">
    <citation type="submission" date="2019-03" db="EMBL/GenBank/DDBJ databases">
        <authorList>
            <person name="Kim M.K.M."/>
        </authorList>
    </citation>
    <scope>NUCLEOTIDE SEQUENCE [LARGE SCALE GENOMIC DNA]</scope>
    <source>
        <strain evidence="2 3">17J68-15</strain>
    </source>
</reference>
<proteinExistence type="predicted"/>
<feature type="domain" description="Bacterial bifunctional deaminase-reductase C-terminal" evidence="1">
    <location>
        <begin position="2"/>
        <end position="173"/>
    </location>
</feature>
<accession>A0A4R4DWY3</accession>
<name>A0A4R4DWY3_9BACT</name>
<dbReference type="Proteomes" id="UP000295164">
    <property type="component" value="Unassembled WGS sequence"/>
</dbReference>
<gene>
    <name evidence="2" type="ORF">E0486_15475</name>
</gene>
<comment type="caution">
    <text evidence="2">The sequence shown here is derived from an EMBL/GenBank/DDBJ whole genome shotgun (WGS) entry which is preliminary data.</text>
</comment>
<dbReference type="AlphaFoldDB" id="A0A4R4DWY3"/>
<evidence type="ECO:0000259" key="1">
    <source>
        <dbReference type="Pfam" id="PF01872"/>
    </source>
</evidence>
<dbReference type="GO" id="GO:0008703">
    <property type="term" value="F:5-amino-6-(5-phosphoribosylamino)uracil reductase activity"/>
    <property type="evidence" value="ECO:0007669"/>
    <property type="project" value="InterPro"/>
</dbReference>
<sequence>MRKVIAAINMTLDGFCDHSAVDPDEEIHQHYSNLLTDAGVLLYGRITYQLMEYWRTVLAQPTGQRALDEFAQAIDNVPKLVFSRTLHEVDWDSARLATRGLEEEVLALRQQAGKDIFVGSPGLIVALTRLGLIDQYQICVHPVIAGGGLPLFHQLDKRIALNRTATKSFSSGAIILYYEPVASRPRRRMASDAGC</sequence>
<dbReference type="InterPro" id="IPR024072">
    <property type="entry name" value="DHFR-like_dom_sf"/>
</dbReference>